<comment type="caution">
    <text evidence="2">The sequence shown here is derived from an EMBL/GenBank/DDBJ whole genome shotgun (WGS) entry which is preliminary data.</text>
</comment>
<reference evidence="2" key="1">
    <citation type="journal article" date="2020" name="Cell">
        <title>Large-Scale Comparative Analyses of Tick Genomes Elucidate Their Genetic Diversity and Vector Capacities.</title>
        <authorList>
            <consortium name="Tick Genome and Microbiome Consortium (TIGMIC)"/>
            <person name="Jia N."/>
            <person name="Wang J."/>
            <person name="Shi W."/>
            <person name="Du L."/>
            <person name="Sun Y."/>
            <person name="Zhan W."/>
            <person name="Jiang J.F."/>
            <person name="Wang Q."/>
            <person name="Zhang B."/>
            <person name="Ji P."/>
            <person name="Bell-Sakyi L."/>
            <person name="Cui X.M."/>
            <person name="Yuan T.T."/>
            <person name="Jiang B.G."/>
            <person name="Yang W.F."/>
            <person name="Lam T.T."/>
            <person name="Chang Q.C."/>
            <person name="Ding S.J."/>
            <person name="Wang X.J."/>
            <person name="Zhu J.G."/>
            <person name="Ruan X.D."/>
            <person name="Zhao L."/>
            <person name="Wei J.T."/>
            <person name="Ye R.Z."/>
            <person name="Que T.C."/>
            <person name="Du C.H."/>
            <person name="Zhou Y.H."/>
            <person name="Cheng J.X."/>
            <person name="Dai P.F."/>
            <person name="Guo W.B."/>
            <person name="Han X.H."/>
            <person name="Huang E.J."/>
            <person name="Li L.F."/>
            <person name="Wei W."/>
            <person name="Gao Y.C."/>
            <person name="Liu J.Z."/>
            <person name="Shao H.Z."/>
            <person name="Wang X."/>
            <person name="Wang C.C."/>
            <person name="Yang T.C."/>
            <person name="Huo Q.B."/>
            <person name="Li W."/>
            <person name="Chen H.Y."/>
            <person name="Chen S.E."/>
            <person name="Zhou L.G."/>
            <person name="Ni X.B."/>
            <person name="Tian J.H."/>
            <person name="Sheng Y."/>
            <person name="Liu T."/>
            <person name="Pan Y.S."/>
            <person name="Xia L.Y."/>
            <person name="Li J."/>
            <person name="Zhao F."/>
            <person name="Cao W.C."/>
        </authorList>
    </citation>
    <scope>NUCLEOTIDE SEQUENCE</scope>
    <source>
        <strain evidence="2">Rsan-2018</strain>
    </source>
</reference>
<sequence>MPKSKRRCRMHALCEAVLSRKVRHEYSAGLTELLYSSLCGLPRLDFYQAAHPVDHMSGSSFSGTGGGQPPSLDQRDSAGCTPSHSGSRFERTDDANYSGTQSFTEIHRADAQQCTTREARRSAGKTKLTTSDHSEKDDDRPRTPDRPAKPHTSRPTSTKLNISAPRIAARHSAPLGLTADNMRIPWDRYDVQKAALSYNRESRSHNCRAEVEESSESEAEAIAVRHSIWVKYVMPSAWSSPENDERGQRDDSCGSSSLLESTRSRCVDSIDGVEHASYAGRTEGSNLQRLNITRHLNLTDLIGATSWQLQRAGNTERRWTASEFGDDRPRPESREKKVAVWDPCRRRRALV</sequence>
<reference evidence="2" key="2">
    <citation type="submission" date="2021-09" db="EMBL/GenBank/DDBJ databases">
        <authorList>
            <person name="Jia N."/>
            <person name="Wang J."/>
            <person name="Shi W."/>
            <person name="Du L."/>
            <person name="Sun Y."/>
            <person name="Zhan W."/>
            <person name="Jiang J."/>
            <person name="Wang Q."/>
            <person name="Zhang B."/>
            <person name="Ji P."/>
            <person name="Sakyi L.B."/>
            <person name="Cui X."/>
            <person name="Yuan T."/>
            <person name="Jiang B."/>
            <person name="Yang W."/>
            <person name="Lam T.T.-Y."/>
            <person name="Chang Q."/>
            <person name="Ding S."/>
            <person name="Wang X."/>
            <person name="Zhu J."/>
            <person name="Ruan X."/>
            <person name="Zhao L."/>
            <person name="Wei J."/>
            <person name="Que T."/>
            <person name="Du C."/>
            <person name="Cheng J."/>
            <person name="Dai P."/>
            <person name="Han X."/>
            <person name="Huang E."/>
            <person name="Gao Y."/>
            <person name="Liu J."/>
            <person name="Shao H."/>
            <person name="Ye R."/>
            <person name="Li L."/>
            <person name="Wei W."/>
            <person name="Wang X."/>
            <person name="Wang C."/>
            <person name="Huo Q."/>
            <person name="Li W."/>
            <person name="Guo W."/>
            <person name="Chen H."/>
            <person name="Chen S."/>
            <person name="Zhou L."/>
            <person name="Zhou L."/>
            <person name="Ni X."/>
            <person name="Tian J."/>
            <person name="Zhou Y."/>
            <person name="Sheng Y."/>
            <person name="Liu T."/>
            <person name="Pan Y."/>
            <person name="Xia L."/>
            <person name="Li J."/>
            <person name="Zhao F."/>
            <person name="Cao W."/>
        </authorList>
    </citation>
    <scope>NUCLEOTIDE SEQUENCE</scope>
    <source>
        <strain evidence="2">Rsan-2018</strain>
        <tissue evidence="2">Larvae</tissue>
    </source>
</reference>
<proteinExistence type="predicted"/>
<protein>
    <submittedName>
        <fullName evidence="2">Uncharacterized protein</fullName>
    </submittedName>
</protein>
<accession>A0A9D4PW66</accession>
<evidence type="ECO:0000313" key="3">
    <source>
        <dbReference type="Proteomes" id="UP000821837"/>
    </source>
</evidence>
<feature type="compositionally biased region" description="Polar residues" evidence="1">
    <location>
        <begin position="95"/>
        <end position="104"/>
    </location>
</feature>
<dbReference type="VEuPathDB" id="VectorBase:RSAN_042199"/>
<feature type="compositionally biased region" description="Basic and acidic residues" evidence="1">
    <location>
        <begin position="243"/>
        <end position="252"/>
    </location>
</feature>
<feature type="compositionally biased region" description="Basic and acidic residues" evidence="1">
    <location>
        <begin position="130"/>
        <end position="148"/>
    </location>
</feature>
<evidence type="ECO:0000256" key="1">
    <source>
        <dbReference type="SAM" id="MobiDB-lite"/>
    </source>
</evidence>
<gene>
    <name evidence="2" type="ORF">HPB52_013562</name>
</gene>
<name>A0A9D4PW66_RHISA</name>
<feature type="region of interest" description="Disordered" evidence="1">
    <location>
        <begin position="238"/>
        <end position="258"/>
    </location>
</feature>
<dbReference type="EMBL" id="JABSTV010001250">
    <property type="protein sequence ID" value="KAH7956925.1"/>
    <property type="molecule type" value="Genomic_DNA"/>
</dbReference>
<keyword evidence="3" id="KW-1185">Reference proteome</keyword>
<organism evidence="2 3">
    <name type="scientific">Rhipicephalus sanguineus</name>
    <name type="common">Brown dog tick</name>
    <name type="synonym">Ixodes sanguineus</name>
    <dbReference type="NCBI Taxonomy" id="34632"/>
    <lineage>
        <taxon>Eukaryota</taxon>
        <taxon>Metazoa</taxon>
        <taxon>Ecdysozoa</taxon>
        <taxon>Arthropoda</taxon>
        <taxon>Chelicerata</taxon>
        <taxon>Arachnida</taxon>
        <taxon>Acari</taxon>
        <taxon>Parasitiformes</taxon>
        <taxon>Ixodida</taxon>
        <taxon>Ixodoidea</taxon>
        <taxon>Ixodidae</taxon>
        <taxon>Rhipicephalinae</taxon>
        <taxon>Rhipicephalus</taxon>
        <taxon>Rhipicephalus</taxon>
    </lineage>
</organism>
<dbReference type="AlphaFoldDB" id="A0A9D4PW66"/>
<feature type="region of interest" description="Disordered" evidence="1">
    <location>
        <begin position="58"/>
        <end position="167"/>
    </location>
</feature>
<dbReference type="Proteomes" id="UP000821837">
    <property type="component" value="Unassembled WGS sequence"/>
</dbReference>
<evidence type="ECO:0000313" key="2">
    <source>
        <dbReference type="EMBL" id="KAH7956925.1"/>
    </source>
</evidence>